<evidence type="ECO:0000313" key="5">
    <source>
        <dbReference type="EMBL" id="MDA5194022.1"/>
    </source>
</evidence>
<evidence type="ECO:0000256" key="1">
    <source>
        <dbReference type="ARBA" id="ARBA00001946"/>
    </source>
</evidence>
<reference evidence="5" key="1">
    <citation type="submission" date="2022-08" db="EMBL/GenBank/DDBJ databases">
        <authorList>
            <person name="Vandamme P."/>
            <person name="Hettiarachchi A."/>
            <person name="Peeters C."/>
            <person name="Cnockaert M."/>
            <person name="Carlier A."/>
        </authorList>
    </citation>
    <scope>NUCLEOTIDE SEQUENCE</scope>
    <source>
        <strain evidence="5">LMG 31809</strain>
    </source>
</reference>
<dbReference type="PANTHER" id="PTHR43046:SF14">
    <property type="entry name" value="MUTT_NUDIX FAMILY PROTEIN"/>
    <property type="match status" value="1"/>
</dbReference>
<dbReference type="Pfam" id="PF00293">
    <property type="entry name" value="NUDIX"/>
    <property type="match status" value="1"/>
</dbReference>
<dbReference type="PROSITE" id="PS51462">
    <property type="entry name" value="NUDIX"/>
    <property type="match status" value="1"/>
</dbReference>
<evidence type="ECO:0000256" key="2">
    <source>
        <dbReference type="ARBA" id="ARBA00022801"/>
    </source>
</evidence>
<evidence type="ECO:0000313" key="6">
    <source>
        <dbReference type="Proteomes" id="UP001141619"/>
    </source>
</evidence>
<evidence type="ECO:0000256" key="3">
    <source>
        <dbReference type="RuleBase" id="RU003476"/>
    </source>
</evidence>
<comment type="similarity">
    <text evidence="3">Belongs to the Nudix hydrolase family.</text>
</comment>
<dbReference type="CDD" id="cd04673">
    <property type="entry name" value="NUDIX_ADPRase"/>
    <property type="match status" value="1"/>
</dbReference>
<reference evidence="5" key="2">
    <citation type="journal article" date="2023" name="Syst. Appl. Microbiol.">
        <title>Govania unica gen. nov., sp. nov., a rare biosphere bacterium that represents a novel family in the class Alphaproteobacteria.</title>
        <authorList>
            <person name="Vandamme P."/>
            <person name="Peeters C."/>
            <person name="Hettiarachchi A."/>
            <person name="Cnockaert M."/>
            <person name="Carlier A."/>
        </authorList>
    </citation>
    <scope>NUCLEOTIDE SEQUENCE</scope>
    <source>
        <strain evidence="5">LMG 31809</strain>
    </source>
</reference>
<comment type="cofactor">
    <cofactor evidence="1">
        <name>Mg(2+)</name>
        <dbReference type="ChEBI" id="CHEBI:18420"/>
    </cofactor>
</comment>
<organism evidence="5 6">
    <name type="scientific">Govanella unica</name>
    <dbReference type="NCBI Taxonomy" id="2975056"/>
    <lineage>
        <taxon>Bacteria</taxon>
        <taxon>Pseudomonadati</taxon>
        <taxon>Pseudomonadota</taxon>
        <taxon>Alphaproteobacteria</taxon>
        <taxon>Emcibacterales</taxon>
        <taxon>Govanellaceae</taxon>
        <taxon>Govanella</taxon>
    </lineage>
</organism>
<dbReference type="PROSITE" id="PS00893">
    <property type="entry name" value="NUDIX_BOX"/>
    <property type="match status" value="1"/>
</dbReference>
<sequence>MKRDYPDRPFVGVGAFVWKDDKVLLIRRGKAPRKGEWSIPGGAQHAGETVEDAACREVFEETGVRIRLGRLLDVLNLIDRDEAGAVRHHYTLIDYMAEAIEGDARPGDDVTEVAWVHPDELEPYKLWAETERLIMLSRQYREGGL</sequence>
<dbReference type="InterPro" id="IPR000086">
    <property type="entry name" value="NUDIX_hydrolase_dom"/>
</dbReference>
<evidence type="ECO:0000259" key="4">
    <source>
        <dbReference type="PROSITE" id="PS51462"/>
    </source>
</evidence>
<dbReference type="SUPFAM" id="SSF55811">
    <property type="entry name" value="Nudix"/>
    <property type="match status" value="1"/>
</dbReference>
<protein>
    <submittedName>
        <fullName evidence="5">NUDIX hydrolase</fullName>
    </submittedName>
</protein>
<dbReference type="InterPro" id="IPR020084">
    <property type="entry name" value="NUDIX_hydrolase_CS"/>
</dbReference>
<keyword evidence="2 3" id="KW-0378">Hydrolase</keyword>
<gene>
    <name evidence="5" type="ORF">NYP16_08680</name>
</gene>
<dbReference type="Gene3D" id="3.90.79.10">
    <property type="entry name" value="Nucleoside Triphosphate Pyrophosphohydrolase"/>
    <property type="match status" value="1"/>
</dbReference>
<name>A0A9X3TYH8_9PROT</name>
<accession>A0A9X3TYH8</accession>
<comment type="caution">
    <text evidence="5">The sequence shown here is derived from an EMBL/GenBank/DDBJ whole genome shotgun (WGS) entry which is preliminary data.</text>
</comment>
<dbReference type="AlphaFoldDB" id="A0A9X3TYH8"/>
<dbReference type="EMBL" id="JANWOI010000003">
    <property type="protein sequence ID" value="MDA5194022.1"/>
    <property type="molecule type" value="Genomic_DNA"/>
</dbReference>
<dbReference type="Proteomes" id="UP001141619">
    <property type="component" value="Unassembled WGS sequence"/>
</dbReference>
<keyword evidence="6" id="KW-1185">Reference proteome</keyword>
<dbReference type="GO" id="GO:0016787">
    <property type="term" value="F:hydrolase activity"/>
    <property type="evidence" value="ECO:0007669"/>
    <property type="project" value="UniProtKB-KW"/>
</dbReference>
<dbReference type="PANTHER" id="PTHR43046">
    <property type="entry name" value="GDP-MANNOSE MANNOSYL HYDROLASE"/>
    <property type="match status" value="1"/>
</dbReference>
<dbReference type="InterPro" id="IPR020476">
    <property type="entry name" value="Nudix_hydrolase"/>
</dbReference>
<dbReference type="InterPro" id="IPR015797">
    <property type="entry name" value="NUDIX_hydrolase-like_dom_sf"/>
</dbReference>
<feature type="domain" description="Nudix hydrolase" evidence="4">
    <location>
        <begin position="6"/>
        <end position="139"/>
    </location>
</feature>
<dbReference type="PRINTS" id="PR00502">
    <property type="entry name" value="NUDIXFAMILY"/>
</dbReference>
<dbReference type="RefSeq" id="WP_274943728.1">
    <property type="nucleotide sequence ID" value="NZ_JANWOI010000003.1"/>
</dbReference>
<proteinExistence type="inferred from homology"/>